<accession>A0A1F4UQI5</accession>
<dbReference type="PANTHER" id="PTHR30471:SF3">
    <property type="entry name" value="UPF0758 PROTEIN YEES-RELATED"/>
    <property type="match status" value="1"/>
</dbReference>
<dbReference type="AlphaFoldDB" id="A0A1F4UQI5"/>
<dbReference type="InterPro" id="IPR001405">
    <property type="entry name" value="UPF0758"/>
</dbReference>
<name>A0A1F4UQI5_UNCKA</name>
<dbReference type="InterPro" id="IPR025657">
    <property type="entry name" value="RadC_JAB"/>
</dbReference>
<keyword evidence="2" id="KW-0479">Metal-binding</keyword>
<dbReference type="InterPro" id="IPR046778">
    <property type="entry name" value="UPF0758_N"/>
</dbReference>
<dbReference type="GO" id="GO:0008237">
    <property type="term" value="F:metallopeptidase activity"/>
    <property type="evidence" value="ECO:0007669"/>
    <property type="project" value="UniProtKB-KW"/>
</dbReference>
<proteinExistence type="inferred from homology"/>
<keyword evidence="3" id="KW-0378">Hydrolase</keyword>
<comment type="caution">
    <text evidence="8">The sequence shown here is derived from an EMBL/GenBank/DDBJ whole genome shotgun (WGS) entry which is preliminary data.</text>
</comment>
<evidence type="ECO:0000256" key="2">
    <source>
        <dbReference type="ARBA" id="ARBA00022723"/>
    </source>
</evidence>
<keyword evidence="5" id="KW-0482">Metalloprotease</keyword>
<keyword evidence="4" id="KW-0862">Zinc</keyword>
<dbReference type="Pfam" id="PF20582">
    <property type="entry name" value="UPF0758_N"/>
    <property type="match status" value="1"/>
</dbReference>
<evidence type="ECO:0000256" key="4">
    <source>
        <dbReference type="ARBA" id="ARBA00022833"/>
    </source>
</evidence>
<reference evidence="8 9" key="1">
    <citation type="journal article" date="2016" name="Nat. Commun.">
        <title>Thousands of microbial genomes shed light on interconnected biogeochemical processes in an aquifer system.</title>
        <authorList>
            <person name="Anantharaman K."/>
            <person name="Brown C.T."/>
            <person name="Hug L.A."/>
            <person name="Sharon I."/>
            <person name="Castelle C.J."/>
            <person name="Probst A.J."/>
            <person name="Thomas B.C."/>
            <person name="Singh A."/>
            <person name="Wilkins M.J."/>
            <person name="Karaoz U."/>
            <person name="Brodie E.L."/>
            <person name="Williams K.H."/>
            <person name="Hubbard S.S."/>
            <person name="Banfield J.F."/>
        </authorList>
    </citation>
    <scope>NUCLEOTIDE SEQUENCE [LARGE SCALE GENOMIC DNA]</scope>
</reference>
<dbReference type="STRING" id="1802617.A2886_01145"/>
<evidence type="ECO:0000256" key="3">
    <source>
        <dbReference type="ARBA" id="ARBA00022801"/>
    </source>
</evidence>
<dbReference type="SUPFAM" id="SSF47781">
    <property type="entry name" value="RuvA domain 2-like"/>
    <property type="match status" value="1"/>
</dbReference>
<sequence length="241" mass="26534">MSSYKVRDLPDSEKPRERLVKYGAEILSDSELLAIILSVGGKEESVLELSRRVLAEFGGFKGLAQASPEQLVSLKNVGEVKAITIKAACEIGLRVTSDSGPASEFIKSPEDIYRLVRKDLYGKKKEHLYLISIDSRGRAIAQDLISIGTVNEAVVHPREIFRQAIMRTAVSIILVHNHPSQDTSPSSEDIFLTKKVADAGRLLGLNVLDHVIVSDKEHCSLKALGFLKAKKFNEKGKEVEV</sequence>
<dbReference type="CDD" id="cd08071">
    <property type="entry name" value="MPN_DUF2466"/>
    <property type="match status" value="1"/>
</dbReference>
<gene>
    <name evidence="8" type="ORF">A2886_01145</name>
</gene>
<evidence type="ECO:0000256" key="5">
    <source>
        <dbReference type="ARBA" id="ARBA00023049"/>
    </source>
</evidence>
<dbReference type="EMBL" id="MEVA01000016">
    <property type="protein sequence ID" value="OGC47237.1"/>
    <property type="molecule type" value="Genomic_DNA"/>
</dbReference>
<evidence type="ECO:0000259" key="7">
    <source>
        <dbReference type="PROSITE" id="PS50249"/>
    </source>
</evidence>
<evidence type="ECO:0000313" key="8">
    <source>
        <dbReference type="EMBL" id="OGC47237.1"/>
    </source>
</evidence>
<dbReference type="Pfam" id="PF04002">
    <property type="entry name" value="RadC"/>
    <property type="match status" value="1"/>
</dbReference>
<protein>
    <recommendedName>
        <fullName evidence="7">MPN domain-containing protein</fullName>
    </recommendedName>
</protein>
<keyword evidence="1" id="KW-0645">Protease</keyword>
<dbReference type="Proteomes" id="UP000176608">
    <property type="component" value="Unassembled WGS sequence"/>
</dbReference>
<organism evidence="8 9">
    <name type="scientific">candidate division WWE3 bacterium RIFCSPHIGHO2_01_FULL_42_13</name>
    <dbReference type="NCBI Taxonomy" id="1802617"/>
    <lineage>
        <taxon>Bacteria</taxon>
        <taxon>Katanobacteria</taxon>
    </lineage>
</organism>
<comment type="similarity">
    <text evidence="6">Belongs to the UPF0758 family.</text>
</comment>
<dbReference type="PANTHER" id="PTHR30471">
    <property type="entry name" value="DNA REPAIR PROTEIN RADC"/>
    <property type="match status" value="1"/>
</dbReference>
<dbReference type="NCBIfam" id="NF000642">
    <property type="entry name" value="PRK00024.1"/>
    <property type="match status" value="1"/>
</dbReference>
<evidence type="ECO:0000256" key="1">
    <source>
        <dbReference type="ARBA" id="ARBA00022670"/>
    </source>
</evidence>
<dbReference type="GO" id="GO:0046872">
    <property type="term" value="F:metal ion binding"/>
    <property type="evidence" value="ECO:0007669"/>
    <property type="project" value="UniProtKB-KW"/>
</dbReference>
<dbReference type="InterPro" id="IPR037518">
    <property type="entry name" value="MPN"/>
</dbReference>
<dbReference type="InterPro" id="IPR010994">
    <property type="entry name" value="RuvA_2-like"/>
</dbReference>
<feature type="domain" description="MPN" evidence="7">
    <location>
        <begin position="105"/>
        <end position="227"/>
    </location>
</feature>
<dbReference type="GO" id="GO:0006508">
    <property type="term" value="P:proteolysis"/>
    <property type="evidence" value="ECO:0007669"/>
    <property type="project" value="UniProtKB-KW"/>
</dbReference>
<dbReference type="NCBIfam" id="TIGR00608">
    <property type="entry name" value="radc"/>
    <property type="match status" value="1"/>
</dbReference>
<evidence type="ECO:0000256" key="6">
    <source>
        <dbReference type="RuleBase" id="RU003797"/>
    </source>
</evidence>
<evidence type="ECO:0000313" key="9">
    <source>
        <dbReference type="Proteomes" id="UP000176608"/>
    </source>
</evidence>
<dbReference type="PROSITE" id="PS50249">
    <property type="entry name" value="MPN"/>
    <property type="match status" value="1"/>
</dbReference>
<dbReference type="Gene3D" id="3.40.140.10">
    <property type="entry name" value="Cytidine Deaminase, domain 2"/>
    <property type="match status" value="1"/>
</dbReference>